<evidence type="ECO:0000313" key="2">
    <source>
        <dbReference type="EMBL" id="CAL4186149.1"/>
    </source>
</evidence>
<dbReference type="AlphaFoldDB" id="A0AAV2SIB1"/>
<evidence type="ECO:0000313" key="3">
    <source>
        <dbReference type="Proteomes" id="UP001497623"/>
    </source>
</evidence>
<evidence type="ECO:0000256" key="1">
    <source>
        <dbReference type="SAM" id="MobiDB-lite"/>
    </source>
</evidence>
<sequence length="102" mass="11399">MSEGSLPKQVTEVSSSRQKRSTTVIIHTHTVFVTTAPVTKVTTIDIHVTRTVFVTITPLATVIGRVACNRGYTWDDYDNNCAYNWPTFSGLPTQTQSPDYLY</sequence>
<protein>
    <submittedName>
        <fullName evidence="2">Uncharacterized protein</fullName>
    </submittedName>
</protein>
<accession>A0AAV2SIB1</accession>
<dbReference type="Proteomes" id="UP001497623">
    <property type="component" value="Unassembled WGS sequence"/>
</dbReference>
<proteinExistence type="predicted"/>
<dbReference type="EMBL" id="CAXKWB010063082">
    <property type="protein sequence ID" value="CAL4186149.1"/>
    <property type="molecule type" value="Genomic_DNA"/>
</dbReference>
<gene>
    <name evidence="2" type="ORF">MNOR_LOCUS36025</name>
</gene>
<name>A0AAV2SIB1_MEGNR</name>
<comment type="caution">
    <text evidence="2">The sequence shown here is derived from an EMBL/GenBank/DDBJ whole genome shotgun (WGS) entry which is preliminary data.</text>
</comment>
<reference evidence="2 3" key="1">
    <citation type="submission" date="2024-05" db="EMBL/GenBank/DDBJ databases">
        <authorList>
            <person name="Wallberg A."/>
        </authorList>
    </citation>
    <scope>NUCLEOTIDE SEQUENCE [LARGE SCALE GENOMIC DNA]</scope>
</reference>
<feature type="region of interest" description="Disordered" evidence="1">
    <location>
        <begin position="1"/>
        <end position="21"/>
    </location>
</feature>
<keyword evidence="3" id="KW-1185">Reference proteome</keyword>
<organism evidence="2 3">
    <name type="scientific">Meganyctiphanes norvegica</name>
    <name type="common">Northern krill</name>
    <name type="synonym">Thysanopoda norvegica</name>
    <dbReference type="NCBI Taxonomy" id="48144"/>
    <lineage>
        <taxon>Eukaryota</taxon>
        <taxon>Metazoa</taxon>
        <taxon>Ecdysozoa</taxon>
        <taxon>Arthropoda</taxon>
        <taxon>Crustacea</taxon>
        <taxon>Multicrustacea</taxon>
        <taxon>Malacostraca</taxon>
        <taxon>Eumalacostraca</taxon>
        <taxon>Eucarida</taxon>
        <taxon>Euphausiacea</taxon>
        <taxon>Euphausiidae</taxon>
        <taxon>Meganyctiphanes</taxon>
    </lineage>
</organism>